<dbReference type="PROSITE" id="PS51723">
    <property type="entry name" value="PEPTIDASE_M60"/>
    <property type="match status" value="1"/>
</dbReference>
<protein>
    <recommendedName>
        <fullName evidence="4">Peptidase M60 domain-containing protein</fullName>
    </recommendedName>
</protein>
<evidence type="ECO:0000256" key="1">
    <source>
        <dbReference type="ARBA" id="ARBA00022801"/>
    </source>
</evidence>
<comment type="caution">
    <text evidence="5">The sequence shown here is derived from an EMBL/GenBank/DDBJ whole genome shotgun (WGS) entry which is preliminary data.</text>
</comment>
<dbReference type="InterPro" id="IPR003305">
    <property type="entry name" value="CenC_carb-bd"/>
</dbReference>
<dbReference type="InterPro" id="IPR008979">
    <property type="entry name" value="Galactose-bd-like_sf"/>
</dbReference>
<organism evidence="5 6">
    <name type="scientific">Listeria booriae</name>
    <dbReference type="NCBI Taxonomy" id="1552123"/>
    <lineage>
        <taxon>Bacteria</taxon>
        <taxon>Bacillati</taxon>
        <taxon>Bacillota</taxon>
        <taxon>Bacilli</taxon>
        <taxon>Bacillales</taxon>
        <taxon>Listeriaceae</taxon>
        <taxon>Listeria</taxon>
    </lineage>
</organism>
<dbReference type="Gene3D" id="3.40.390.80">
    <property type="entry name" value="Peptidase M60, enhancin-like domain 2"/>
    <property type="match status" value="1"/>
</dbReference>
<dbReference type="RefSeq" id="WP_185524472.1">
    <property type="nucleotide sequence ID" value="NZ_JAARVG010000011.1"/>
</dbReference>
<evidence type="ECO:0000313" key="6">
    <source>
        <dbReference type="Proteomes" id="UP000539064"/>
    </source>
</evidence>
<dbReference type="Proteomes" id="UP000539064">
    <property type="component" value="Unassembled WGS sequence"/>
</dbReference>
<feature type="signal peptide" evidence="3">
    <location>
        <begin position="1"/>
        <end position="26"/>
    </location>
</feature>
<dbReference type="EMBL" id="JAARVG010000011">
    <property type="protein sequence ID" value="MBC1794108.1"/>
    <property type="molecule type" value="Genomic_DNA"/>
</dbReference>
<gene>
    <name evidence="5" type="ORF">HCA52_11805</name>
</gene>
<sequence length="1731" mass="189298">MILKQLVVACAIALGLLIANTHEVEASEFKSKDLYTLEDPTWFRNEGFTKGIGHDKQDFGVLLRPGGTIEVRQTNANFKELVTIELLNDDDKTEKAVKVGSDWVSIKADVASVPFAVTTYTTIKPTLEYNVTNAMELPTFKAGENDSSFFRTWDGNQSDFALISNNYIQILVPIKDKKYLMNMEKFANMDELFEYYDTVFETYNELAGISFTPSRPTDKNVGNKYFAKANKSGPAAAYYGGSNAATSGASISEYWLNPHWGNLHEIAHGYQGSFMNDITFSTVEVWNNIYANAFEQKIAGNNYAERWLYKYQPSPTTVENTFQTKVYEDKIPLSSWDVVMKLYALTMMTDKAGLEAFSHFNQEYRQLANEPNFVNTNLLLDMLSKYYAEASDFNMAPFIDLVQGSSSPRQEIQSLYGTAKNVYPAAGLLSGSNLERVKNALSLESKWSLVDNSQLEKYHFSSDATITFDIDDFSQLQGQVLRLKDGGNTLQEIIITQPTMVLKNIPVGIYSIDIPYGLDKIYKIDKYYIPITDETNVINLKMSELESTEIGTQKMTFKGLGDIIFATATVNPESGTFSLDVTRGSPHSYFDSSYAIVEIFDAAGRMKFRRDMNGLTTQIGHFDAEIEIGDLIRVTHQEISRFSVSGSTTSLVSNQRIQNYEVTKYGLENTSTNNSSLSDYKDRLVKFADAIIEDNRINQQENAIPKAYLEMAINYLDEPDKKMYKDKYGDLFVVKSKDTILYNSALALLESLFNDSSKDTLKTTTTQAEIDVVQGFVNQIVDVAKKAELQKDLDEAQKQLTAKKEAEENAAEISVKELFNNNDVTGSIKDSTNQAAIDNAQQKVDAVTDSKKKAELQKNLDEAQRQFDVNYEYRLKGLGDNTFATIDISMQKMWADINIKAGAPHVYFADTYANIVIQDKAGNEKYAKFFVGTDINQASTVRVPLAIGDEITTYHREATSGSTDRLEIQNEKTKAYLEAATTITYVVTSQGLVVKTEVQAQDKAREAVNNLFENKDPKGKITDSLTQAEIDAAQGLVDQVKDTTKKAELQKDLDKAQALFDLQNSTNTPEFIATKQAVEGLLTSLVSFGQQTDAYGAVKLDTTQAKIYAAQDKLDLVSDQVVEKAALTAQLAKAQDLLIARNNEQIGNRIVNGNFDNALAAWKSWIGSGGSTAPTVVATEGAASNAVKLAPNSSIEQTFQGLKPNTNYILTFYGKVDDGTYLSAGVKNYGGAQQGIRVTSSDYSKGQIAFTTGANVTSAIFYLTRSGSTGTGNAFADFAIAKADNGEDLIPEVIEATNKVDNLFTNLTVVGADVTTSTLYKNGALKLTTKQAEIDAAKAIVDAMNDSYESKADLLAMLKTAQDLWDIRGAADTGNLVKNGEFDSGIANWTPWNAATSTAPTTTQENGNNILRLLGVNDSVQQTIKGLQPNTTYTLEVYGKVESNGYVTAGVKNYGGTEVRKIARLNSNTEYAKASITIRTGPTTKEATIYLMKGAGTGAVFADDVQFKDSTPEGERPEVMVATEALAALFTAQTSVSTTHLTPVTKDNGAIKMTTTDADIATATEKVAAVPANLKVKATLEAELARATALFANLQASQTANLTKNSQFDSNLTNWKTWAAATAVTPVVITENGNKVVKLEGNSSVEQTITGLLPNTTYTVSMYGKVEAGARLSIGVKSFGGAQANAYVTATTDYAQGTLTFTTGATNTSAIIFLIQGNISGIAYADLVVIK</sequence>
<feature type="chain" id="PRO_5031067191" description="Peptidase M60 domain-containing protein" evidence="3">
    <location>
        <begin position="27"/>
        <end position="1731"/>
    </location>
</feature>
<dbReference type="InterPro" id="IPR054544">
    <property type="entry name" value="Pest_crys_Cry1Aa_dom-IV"/>
</dbReference>
<dbReference type="InterPro" id="IPR004954">
    <property type="entry name" value="Mucin-bd"/>
</dbReference>
<dbReference type="SMART" id="SM01276">
    <property type="entry name" value="M60-like"/>
    <property type="match status" value="1"/>
</dbReference>
<dbReference type="InterPro" id="IPR031161">
    <property type="entry name" value="Peptidase_M60_dom"/>
</dbReference>
<accession>A0A7X0XYI6</accession>
<feature type="coiled-coil region" evidence="2">
    <location>
        <begin position="837"/>
        <end position="866"/>
    </location>
</feature>
<dbReference type="GO" id="GO:0016798">
    <property type="term" value="F:hydrolase activity, acting on glycosyl bonds"/>
    <property type="evidence" value="ECO:0007669"/>
    <property type="project" value="InterPro"/>
</dbReference>
<feature type="domain" description="Peptidase M60" evidence="4">
    <location>
        <begin position="54"/>
        <end position="353"/>
    </location>
</feature>
<dbReference type="Pfam" id="PF13402">
    <property type="entry name" value="Peptidase_M60"/>
    <property type="match status" value="1"/>
</dbReference>
<dbReference type="SUPFAM" id="SSF49785">
    <property type="entry name" value="Galactose-binding domain-like"/>
    <property type="match status" value="2"/>
</dbReference>
<proteinExistence type="predicted"/>
<feature type="coiled-coil region" evidence="2">
    <location>
        <begin position="786"/>
        <end position="813"/>
    </location>
</feature>
<keyword evidence="1" id="KW-0378">Hydrolase</keyword>
<dbReference type="Pfam" id="PF18449">
    <property type="entry name" value="Endotoxin_C2"/>
    <property type="match status" value="3"/>
</dbReference>
<reference evidence="5 6" key="1">
    <citation type="submission" date="2020-03" db="EMBL/GenBank/DDBJ databases">
        <title>Soil Listeria distribution.</title>
        <authorList>
            <person name="Liao J."/>
            <person name="Wiedmann M."/>
        </authorList>
    </citation>
    <scope>NUCLEOTIDE SEQUENCE [LARGE SCALE GENOMIC DNA]</scope>
    <source>
        <strain evidence="5 6">FSL L7-0978</strain>
    </source>
</reference>
<keyword evidence="2" id="KW-0175">Coiled coil</keyword>
<evidence type="ECO:0000256" key="3">
    <source>
        <dbReference type="SAM" id="SignalP"/>
    </source>
</evidence>
<dbReference type="Gene3D" id="2.60.120.260">
    <property type="entry name" value="Galactose-binding domain-like"/>
    <property type="match status" value="3"/>
</dbReference>
<dbReference type="Pfam" id="PF03272">
    <property type="entry name" value="Mucin_bdg"/>
    <property type="match status" value="2"/>
</dbReference>
<evidence type="ECO:0000313" key="5">
    <source>
        <dbReference type="EMBL" id="MBC1794108.1"/>
    </source>
</evidence>
<evidence type="ECO:0000256" key="2">
    <source>
        <dbReference type="SAM" id="Coils"/>
    </source>
</evidence>
<evidence type="ECO:0000259" key="4">
    <source>
        <dbReference type="PROSITE" id="PS51723"/>
    </source>
</evidence>
<name>A0A7X0XYI6_9LIST</name>
<keyword evidence="3" id="KW-0732">Signal</keyword>
<dbReference type="Pfam" id="PF02018">
    <property type="entry name" value="CBM_4_9"/>
    <property type="match status" value="2"/>
</dbReference>